<dbReference type="AlphaFoldDB" id="X1FMG4"/>
<gene>
    <name evidence="1" type="ORF">S01H4_66041</name>
</gene>
<dbReference type="EMBL" id="BART01040683">
    <property type="protein sequence ID" value="GAH30554.1"/>
    <property type="molecule type" value="Genomic_DNA"/>
</dbReference>
<sequence length="88" mass="10101">ISDHTDEKIDWKYLDNWKDAWDACKEPRDKLKGEAQEILSNKLKENPELREGVLKGSKGKHIIEQMADGIIHSVWEGIVNGKVSEMID</sequence>
<feature type="non-terminal residue" evidence="1">
    <location>
        <position position="88"/>
    </location>
</feature>
<protein>
    <submittedName>
        <fullName evidence="1">Uncharacterized protein</fullName>
    </submittedName>
</protein>
<name>X1FMG4_9ZZZZ</name>
<accession>X1FMG4</accession>
<reference evidence="1" key="1">
    <citation type="journal article" date="2014" name="Front. Microbiol.">
        <title>High frequency of phylogenetically diverse reductive dehalogenase-homologous genes in deep subseafloor sedimentary metagenomes.</title>
        <authorList>
            <person name="Kawai M."/>
            <person name="Futagami T."/>
            <person name="Toyoda A."/>
            <person name="Takaki Y."/>
            <person name="Nishi S."/>
            <person name="Hori S."/>
            <person name="Arai W."/>
            <person name="Tsubouchi T."/>
            <person name="Morono Y."/>
            <person name="Uchiyama I."/>
            <person name="Ito T."/>
            <person name="Fujiyama A."/>
            <person name="Inagaki F."/>
            <person name="Takami H."/>
        </authorList>
    </citation>
    <scope>NUCLEOTIDE SEQUENCE</scope>
    <source>
        <strain evidence="1">Expedition CK06-06</strain>
    </source>
</reference>
<feature type="non-terminal residue" evidence="1">
    <location>
        <position position="1"/>
    </location>
</feature>
<comment type="caution">
    <text evidence="1">The sequence shown here is derived from an EMBL/GenBank/DDBJ whole genome shotgun (WGS) entry which is preliminary data.</text>
</comment>
<proteinExistence type="predicted"/>
<organism evidence="1">
    <name type="scientific">marine sediment metagenome</name>
    <dbReference type="NCBI Taxonomy" id="412755"/>
    <lineage>
        <taxon>unclassified sequences</taxon>
        <taxon>metagenomes</taxon>
        <taxon>ecological metagenomes</taxon>
    </lineage>
</organism>
<evidence type="ECO:0000313" key="1">
    <source>
        <dbReference type="EMBL" id="GAH30554.1"/>
    </source>
</evidence>